<accession>A0A6M3IJP7</accession>
<protein>
    <recommendedName>
        <fullName evidence="3">Tail tape measure protein</fullName>
    </recommendedName>
</protein>
<keyword evidence="1" id="KW-1133">Transmembrane helix</keyword>
<gene>
    <name evidence="2" type="ORF">MM415B01626_0016</name>
</gene>
<dbReference type="AlphaFoldDB" id="A0A6M3IJP7"/>
<dbReference type="EMBL" id="MT141279">
    <property type="protein sequence ID" value="QJA57555.1"/>
    <property type="molecule type" value="Genomic_DNA"/>
</dbReference>
<keyword evidence="1" id="KW-0472">Membrane</keyword>
<keyword evidence="1" id="KW-0812">Transmembrane</keyword>
<reference evidence="2" key="1">
    <citation type="submission" date="2020-03" db="EMBL/GenBank/DDBJ databases">
        <title>The deep terrestrial virosphere.</title>
        <authorList>
            <person name="Holmfeldt K."/>
            <person name="Nilsson E."/>
            <person name="Simone D."/>
            <person name="Lopez-Fernandez M."/>
            <person name="Wu X."/>
            <person name="de Brujin I."/>
            <person name="Lundin D."/>
            <person name="Andersson A."/>
            <person name="Bertilsson S."/>
            <person name="Dopson M."/>
        </authorList>
    </citation>
    <scope>NUCLEOTIDE SEQUENCE</scope>
    <source>
        <strain evidence="2">MM415B01626</strain>
    </source>
</reference>
<feature type="transmembrane region" description="Helical" evidence="1">
    <location>
        <begin position="186"/>
        <end position="208"/>
    </location>
</feature>
<organism evidence="2">
    <name type="scientific">viral metagenome</name>
    <dbReference type="NCBI Taxonomy" id="1070528"/>
    <lineage>
        <taxon>unclassified sequences</taxon>
        <taxon>metagenomes</taxon>
        <taxon>organismal metagenomes</taxon>
    </lineage>
</organism>
<proteinExistence type="predicted"/>
<sequence>MALDKGDIRIALESHLNKKGFTDLQNELMALQNKRLLSGGRFMSPAAKESAISTAVNREQRQQAKAQRQVLMTGLGTLFFFQQLNKQLGSFLQPAAEAVGIFEIFGVIMQLLFLPVMLALLPILLGVLKAISKMSKEEKMLIGIVVVVGYIISSIVAFGAQLYLFMGAIGLLPAAAGGAAVGLTGFLATLFAVVGPLLLIGAALYLLISNADGILKFLGDFYDSLIKFSLDPVGTTAEVANNVATGFVEGVEESTEKGDSALVAIGTGTVNALEEVPWVGDFIRYLQQVDQERMEYFTRGAPPTPGFNEAANFVITVVNSPGISSNVTVEQETANRLVNSWLNFG</sequence>
<name>A0A6M3IJP7_9ZZZZ</name>
<evidence type="ECO:0000256" key="1">
    <source>
        <dbReference type="SAM" id="Phobius"/>
    </source>
</evidence>
<evidence type="ECO:0008006" key="3">
    <source>
        <dbReference type="Google" id="ProtNLM"/>
    </source>
</evidence>
<feature type="transmembrane region" description="Helical" evidence="1">
    <location>
        <begin position="104"/>
        <end position="128"/>
    </location>
</feature>
<feature type="transmembrane region" description="Helical" evidence="1">
    <location>
        <begin position="140"/>
        <end position="166"/>
    </location>
</feature>
<evidence type="ECO:0000313" key="2">
    <source>
        <dbReference type="EMBL" id="QJA57555.1"/>
    </source>
</evidence>